<reference evidence="3" key="1">
    <citation type="journal article" date="2021" name="Int. J. Syst. Evol. Microbiol.">
        <title>Bradyrhizobium septentrionale sp. nov. (sv. septentrionale) and Bradyrhizobium quebecense sp. nov. (sv. septentrionale) associated with legumes native to Canada possess rearranged symbiosis genes and numerous insertion sequences.</title>
        <authorList>
            <person name="Bromfield E.S.P."/>
            <person name="Cloutier S."/>
        </authorList>
    </citation>
    <scope>NUCLEOTIDE SEQUENCE</scope>
    <source>
        <strain evidence="3">5S5</strain>
    </source>
</reference>
<keyword evidence="2" id="KW-0238">DNA-binding</keyword>
<evidence type="ECO:0000256" key="2">
    <source>
        <dbReference type="ARBA" id="ARBA00023125"/>
    </source>
</evidence>
<keyword evidence="4" id="KW-1185">Reference proteome</keyword>
<dbReference type="Proteomes" id="UP001432046">
    <property type="component" value="Chromosome"/>
</dbReference>
<organism evidence="3 4">
    <name type="scientific">Bradyrhizobium septentrionale</name>
    <dbReference type="NCBI Taxonomy" id="1404411"/>
    <lineage>
        <taxon>Bacteria</taxon>
        <taxon>Pseudomonadati</taxon>
        <taxon>Pseudomonadota</taxon>
        <taxon>Alphaproteobacteria</taxon>
        <taxon>Hyphomicrobiales</taxon>
        <taxon>Nitrobacteraceae</taxon>
        <taxon>Bradyrhizobium</taxon>
    </lineage>
</organism>
<dbReference type="InterPro" id="IPR051212">
    <property type="entry name" value="Type-I_RE_S_subunit"/>
</dbReference>
<dbReference type="SUPFAM" id="SSF116734">
    <property type="entry name" value="DNA methylase specificity domain"/>
    <property type="match status" value="2"/>
</dbReference>
<name>A0ABZ2P4Y5_9BRAD</name>
<dbReference type="CDD" id="cd17261">
    <property type="entry name" value="RMtype1_S_EcoKI-TRD2-CR2_like"/>
    <property type="match status" value="1"/>
</dbReference>
<gene>
    <name evidence="3" type="ORF">WDK88_11765</name>
</gene>
<evidence type="ECO:0000256" key="1">
    <source>
        <dbReference type="ARBA" id="ARBA00022747"/>
    </source>
</evidence>
<dbReference type="InterPro" id="IPR044946">
    <property type="entry name" value="Restrct_endonuc_typeI_TRD_sf"/>
</dbReference>
<accession>A0ABZ2P4Y5</accession>
<evidence type="ECO:0000313" key="3">
    <source>
        <dbReference type="EMBL" id="WXC82208.1"/>
    </source>
</evidence>
<keyword evidence="1" id="KW-0680">Restriction system</keyword>
<evidence type="ECO:0000313" key="4">
    <source>
        <dbReference type="Proteomes" id="UP001432046"/>
    </source>
</evidence>
<evidence type="ECO:0008006" key="5">
    <source>
        <dbReference type="Google" id="ProtNLM"/>
    </source>
</evidence>
<dbReference type="EMBL" id="CP147711">
    <property type="protein sequence ID" value="WXC82208.1"/>
    <property type="molecule type" value="Genomic_DNA"/>
</dbReference>
<reference evidence="3" key="2">
    <citation type="submission" date="2024-03" db="EMBL/GenBank/DDBJ databases">
        <authorList>
            <person name="Bromfield E.S.P."/>
            <person name="Cloutier S."/>
        </authorList>
    </citation>
    <scope>NUCLEOTIDE SEQUENCE</scope>
    <source>
        <strain evidence="3">5S5</strain>
    </source>
</reference>
<dbReference type="PANTHER" id="PTHR43140:SF1">
    <property type="entry name" value="TYPE I RESTRICTION ENZYME ECOKI SPECIFICITY SUBUNIT"/>
    <property type="match status" value="1"/>
</dbReference>
<dbReference type="PANTHER" id="PTHR43140">
    <property type="entry name" value="TYPE-1 RESTRICTION ENZYME ECOKI SPECIFICITY PROTEIN"/>
    <property type="match status" value="1"/>
</dbReference>
<protein>
    <recommendedName>
        <fullName evidence="5">Type I restriction modification DNA specificity domain-containing protein</fullName>
    </recommendedName>
</protein>
<dbReference type="Gene3D" id="3.90.220.20">
    <property type="entry name" value="DNA methylase specificity domains"/>
    <property type="match status" value="2"/>
</dbReference>
<proteinExistence type="predicted"/>
<dbReference type="RefSeq" id="WP_338834571.1">
    <property type="nucleotide sequence ID" value="NZ_CP147711.1"/>
</dbReference>
<sequence length="386" mass="42447">MRRAVEVEAGATYREIGIRSFAKGIFHKVPTTGLEIGEKRVFAIAPGDLLFNIVFAWEGAVAVASDAEEGTIGSHRFLSCVTDPDVADARFLFWWFSRGEGREQLLRASPGGAGRNRTLGIEKLAAIEVPLPPVDEQRRIVGQIESLHGRILEAAELRTRSIREARAVLAGARRAAIESIPNNQWTELSEYVTEIENGKSPATEGRPAAENEWAVLKVGSVSFGRFDPAENKALPPSFVPLPSLEVRPGDFLMSRANTPELVGACAVVHESRSKLMLSDKIFRFVFREPRAIDSAFLNHVMKAPQLRKQIMAGATGTSATMKNISKPKVLALRIPKIELPEQQRLAAKLNDLEERLTLVADLQLETEVELVAMPAAVLDRAFRGEL</sequence>